<name>A0A182VQI0_9DIPT</name>
<dbReference type="GO" id="GO:0031515">
    <property type="term" value="C:tRNA (m1A) methyltransferase complex"/>
    <property type="evidence" value="ECO:0007669"/>
    <property type="project" value="InterPro"/>
</dbReference>
<evidence type="ECO:0000256" key="4">
    <source>
        <dbReference type="ARBA" id="ARBA00022679"/>
    </source>
</evidence>
<evidence type="ECO:0000313" key="11">
    <source>
        <dbReference type="EnsemblMetazoa" id="AMIN000309-PA"/>
    </source>
</evidence>
<evidence type="ECO:0000256" key="3">
    <source>
        <dbReference type="ARBA" id="ARBA00022603"/>
    </source>
</evidence>
<evidence type="ECO:0000256" key="7">
    <source>
        <dbReference type="ARBA" id="ARBA00023242"/>
    </source>
</evidence>
<evidence type="ECO:0000256" key="1">
    <source>
        <dbReference type="ARBA" id="ARBA00004123"/>
    </source>
</evidence>
<keyword evidence="6" id="KW-0819">tRNA processing</keyword>
<feature type="domain" description="tRNA (adenine(58)-N(1))-methyltransferase catalytic subunit TRM61 C-terminal" evidence="10">
    <location>
        <begin position="631"/>
        <end position="768"/>
    </location>
</feature>
<dbReference type="VEuPathDB" id="VectorBase:AMIN000309"/>
<feature type="region of interest" description="Disordered" evidence="9">
    <location>
        <begin position="215"/>
        <end position="341"/>
    </location>
</feature>
<dbReference type="PANTHER" id="PTHR12133">
    <property type="entry name" value="TRNA (ADENINE(58)-N(1))-METHYLTRANSFERASE"/>
    <property type="match status" value="1"/>
</dbReference>
<evidence type="ECO:0000256" key="8">
    <source>
        <dbReference type="ARBA" id="ARBA00048481"/>
    </source>
</evidence>
<keyword evidence="5" id="KW-0949">S-adenosyl-L-methionine</keyword>
<dbReference type="Gene3D" id="3.40.50.150">
    <property type="entry name" value="Vaccinia Virus protein VP39"/>
    <property type="match status" value="1"/>
</dbReference>
<evidence type="ECO:0000313" key="12">
    <source>
        <dbReference type="Proteomes" id="UP000075920"/>
    </source>
</evidence>
<dbReference type="GO" id="GO:0030488">
    <property type="term" value="P:tRNA methylation"/>
    <property type="evidence" value="ECO:0007669"/>
    <property type="project" value="InterPro"/>
</dbReference>
<keyword evidence="12" id="KW-1185">Reference proteome</keyword>
<feature type="compositionally biased region" description="Gly residues" evidence="9">
    <location>
        <begin position="85"/>
        <end position="100"/>
    </location>
</feature>
<comment type="catalytic activity">
    <reaction evidence="8">
        <text>an adenosine in mRNA + S-adenosyl-L-methionine = an N(1)-methyladenosine in mRNA + S-adenosyl-L-homocysteine + H(+)</text>
        <dbReference type="Rhea" id="RHEA:55392"/>
        <dbReference type="Rhea" id="RHEA-COMP:12414"/>
        <dbReference type="Rhea" id="RHEA-COMP:12415"/>
        <dbReference type="ChEBI" id="CHEBI:15378"/>
        <dbReference type="ChEBI" id="CHEBI:57856"/>
        <dbReference type="ChEBI" id="CHEBI:59789"/>
        <dbReference type="ChEBI" id="CHEBI:74411"/>
        <dbReference type="ChEBI" id="CHEBI:74491"/>
    </reaction>
</comment>
<reference evidence="12" key="1">
    <citation type="submission" date="2013-03" db="EMBL/GenBank/DDBJ databases">
        <title>The Genome Sequence of Anopheles minimus MINIMUS1.</title>
        <authorList>
            <consortium name="The Broad Institute Genomics Platform"/>
            <person name="Neafsey D.E."/>
            <person name="Walton C."/>
            <person name="Walker B."/>
            <person name="Young S.K."/>
            <person name="Zeng Q."/>
            <person name="Gargeya S."/>
            <person name="Fitzgerald M."/>
            <person name="Haas B."/>
            <person name="Abouelleil A."/>
            <person name="Allen A.W."/>
            <person name="Alvarado L."/>
            <person name="Arachchi H.M."/>
            <person name="Berlin A.M."/>
            <person name="Chapman S.B."/>
            <person name="Gainer-Dewar J."/>
            <person name="Goldberg J."/>
            <person name="Griggs A."/>
            <person name="Gujja S."/>
            <person name="Hansen M."/>
            <person name="Howarth C."/>
            <person name="Imamovic A."/>
            <person name="Ireland A."/>
            <person name="Larimer J."/>
            <person name="McCowan C."/>
            <person name="Murphy C."/>
            <person name="Pearson M."/>
            <person name="Poon T.W."/>
            <person name="Priest M."/>
            <person name="Roberts A."/>
            <person name="Saif S."/>
            <person name="Shea T."/>
            <person name="Sisk P."/>
            <person name="Sykes S."/>
            <person name="Wortman J."/>
            <person name="Nusbaum C."/>
            <person name="Birren B."/>
        </authorList>
    </citation>
    <scope>NUCLEOTIDE SEQUENCE [LARGE SCALE GENOMIC DNA]</scope>
    <source>
        <strain evidence="12">MINIMUS1</strain>
    </source>
</reference>
<evidence type="ECO:0000256" key="5">
    <source>
        <dbReference type="ARBA" id="ARBA00022691"/>
    </source>
</evidence>
<feature type="region of interest" description="Disordered" evidence="9">
    <location>
        <begin position="179"/>
        <end position="198"/>
    </location>
</feature>
<feature type="compositionally biased region" description="Polar residues" evidence="9">
    <location>
        <begin position="278"/>
        <end position="307"/>
    </location>
</feature>
<dbReference type="PROSITE" id="PS51620">
    <property type="entry name" value="SAM_TRM61"/>
    <property type="match status" value="1"/>
</dbReference>
<evidence type="ECO:0000256" key="9">
    <source>
        <dbReference type="SAM" id="MobiDB-lite"/>
    </source>
</evidence>
<evidence type="ECO:0000256" key="2">
    <source>
        <dbReference type="ARBA" id="ARBA00012796"/>
    </source>
</evidence>
<sequence length="821" mass="86688">MDNLFYVYLQSSANERGERTLRDPNLYHIADREASVMLSNSWLYHYYTVQSKMQFGIPFEGATRIPPTAPYYTTNAPVHHNNHSPGGGGSSGGTISGTSGGTLTATGVQPHGYAASHHSHHHVPAYGYHSPSGQHHNGGSVTPMLHAHHHHQTVNNGGLTAASDDYGTRAYGFRLDATGQPVDYSGGHPTPPTSAPPAAVNPVAIPIPVVQVTPHIRCHNGGGSGSSSSGELGGNGTGAVNSSNSHQTNSATSDRHNGTPPAKKRNINRLEPIYIPENGQSETSELSSVELQSNSTGLHQPENSGTGVANGLNHLSASLEGGGSLGNGGGSSIGGGGSGGGGGGGVQTMLLGNRTAIGRLHSKSAILPTTVSNLSSEPTDFMEQWNPSPPWSDTTAQKVPDITHQELSPYMTTTPPTPTSAPHQHHTGGFPTATTFSFDWMPEQFVPIATDCTGTTLVPAGSTAVSQSVSGTSSISCLSTSGNHSTVIGNVGCVLPPSCLTQDGLPIPGLSLPMPVPLQIPPPPWPSDHRLLALEGAAGSSTASATSGDGGSELFVTSTMSFAGPKEIIAEGDTVVLYLTPVAMHTIDAVPQIRNKKNEMIEYVFQTSFGALKVRDLIGVRYGSRVQLTKGWAHVLQPNPELWTQTLPHRTQILYTPDISMILYQLEVRPGSIVIESGTGSGSLSHYFLRAIRPSGHLHTFDFHEERVLKAREEFVAHGLGDNVTVRQRDVCEQGFGDELNGVADAVFLDLPAPQLAVPHAAKALKDEVLVTRAANNRLEHTLRNPFYCNINHHVWNRTGVELESFPTGAANHDSPAQAVL</sequence>
<evidence type="ECO:0000256" key="6">
    <source>
        <dbReference type="ARBA" id="ARBA00022694"/>
    </source>
</evidence>
<dbReference type="InterPro" id="IPR029063">
    <property type="entry name" value="SAM-dependent_MTases_sf"/>
</dbReference>
<proteinExistence type="predicted"/>
<dbReference type="FunFam" id="3.10.330.20:FF:000002">
    <property type="entry name" value="tRNA (adenine(58)-N(1))-methyltransferase catalytic subunit TRMT61A"/>
    <property type="match status" value="1"/>
</dbReference>
<dbReference type="InterPro" id="IPR049470">
    <property type="entry name" value="TRM61_C"/>
</dbReference>
<evidence type="ECO:0000259" key="10">
    <source>
        <dbReference type="Pfam" id="PF08704"/>
    </source>
</evidence>
<accession>A0A182VQI0</accession>
<protein>
    <recommendedName>
        <fullName evidence="2">tRNA (adenine(58)-N(1))-methyltransferase</fullName>
        <ecNumber evidence="2">2.1.1.220</ecNumber>
    </recommendedName>
</protein>
<feature type="region of interest" description="Disordered" evidence="9">
    <location>
        <begin position="73"/>
        <end position="102"/>
    </location>
</feature>
<feature type="compositionally biased region" description="Polar residues" evidence="9">
    <location>
        <begin position="239"/>
        <end position="252"/>
    </location>
</feature>
<comment type="subcellular location">
    <subcellularLocation>
        <location evidence="1">Nucleus</location>
    </subcellularLocation>
</comment>
<feature type="compositionally biased region" description="Gly residues" evidence="9">
    <location>
        <begin position="220"/>
        <end position="237"/>
    </location>
</feature>
<dbReference type="Pfam" id="PF08704">
    <property type="entry name" value="GCD14"/>
    <property type="match status" value="1"/>
</dbReference>
<dbReference type="InterPro" id="IPR014816">
    <property type="entry name" value="tRNA_MeTrfase_Gcd14"/>
</dbReference>
<dbReference type="Proteomes" id="UP000075920">
    <property type="component" value="Unassembled WGS sequence"/>
</dbReference>
<reference evidence="11" key="2">
    <citation type="submission" date="2020-05" db="UniProtKB">
        <authorList>
            <consortium name="EnsemblMetazoa"/>
        </authorList>
    </citation>
    <scope>IDENTIFICATION</scope>
    <source>
        <strain evidence="11">MINIMUS1</strain>
    </source>
</reference>
<dbReference type="SUPFAM" id="SSF53335">
    <property type="entry name" value="S-adenosyl-L-methionine-dependent methyltransferases"/>
    <property type="match status" value="1"/>
</dbReference>
<keyword evidence="4" id="KW-0808">Transferase</keyword>
<dbReference type="STRING" id="112268.A0A182VQI0"/>
<dbReference type="PANTHER" id="PTHR12133:SF2">
    <property type="entry name" value="TRNA (ADENINE(58)-N(1))-METHYLTRANSFERASE CATALYTIC SUBUNIT TRMT61A"/>
    <property type="match status" value="1"/>
</dbReference>
<keyword evidence="3" id="KW-0489">Methyltransferase</keyword>
<dbReference type="Gene3D" id="3.10.330.20">
    <property type="match status" value="1"/>
</dbReference>
<dbReference type="EC" id="2.1.1.220" evidence="2"/>
<dbReference type="GO" id="GO:0160107">
    <property type="term" value="F:tRNA (adenine(58)-N1)-methyltransferase activity"/>
    <property type="evidence" value="ECO:0007669"/>
    <property type="project" value="UniProtKB-EC"/>
</dbReference>
<dbReference type="GO" id="GO:0005634">
    <property type="term" value="C:nucleus"/>
    <property type="evidence" value="ECO:0007669"/>
    <property type="project" value="UniProtKB-SubCell"/>
</dbReference>
<keyword evidence="7" id="KW-0539">Nucleus</keyword>
<organism evidence="11 12">
    <name type="scientific">Anopheles minimus</name>
    <dbReference type="NCBI Taxonomy" id="112268"/>
    <lineage>
        <taxon>Eukaryota</taxon>
        <taxon>Metazoa</taxon>
        <taxon>Ecdysozoa</taxon>
        <taxon>Arthropoda</taxon>
        <taxon>Hexapoda</taxon>
        <taxon>Insecta</taxon>
        <taxon>Pterygota</taxon>
        <taxon>Neoptera</taxon>
        <taxon>Endopterygota</taxon>
        <taxon>Diptera</taxon>
        <taxon>Nematocera</taxon>
        <taxon>Culicoidea</taxon>
        <taxon>Culicidae</taxon>
        <taxon>Anophelinae</taxon>
        <taxon>Anopheles</taxon>
    </lineage>
</organism>
<dbReference type="EnsemblMetazoa" id="AMIN000309-RA">
    <property type="protein sequence ID" value="AMIN000309-PA"/>
    <property type="gene ID" value="AMIN000309"/>
</dbReference>
<feature type="compositionally biased region" description="Gly residues" evidence="9">
    <location>
        <begin position="320"/>
        <end position="341"/>
    </location>
</feature>
<dbReference type="AlphaFoldDB" id="A0A182VQI0"/>